<protein>
    <submittedName>
        <fullName evidence="13">Leukotriene A-4 hydrolase-like</fullName>
    </submittedName>
</protein>
<dbReference type="FunFam" id="3.30.2010.30:FF:000001">
    <property type="entry name" value="Leukotriene A(4) hydrolase"/>
    <property type="match status" value="1"/>
</dbReference>
<dbReference type="InterPro" id="IPR001261">
    <property type="entry name" value="ArgE/DapE_CS"/>
</dbReference>
<evidence type="ECO:0000256" key="4">
    <source>
        <dbReference type="ARBA" id="ARBA00022490"/>
    </source>
</evidence>
<keyword evidence="8 11" id="KW-0862">Zinc</keyword>
<dbReference type="InterPro" id="IPR045357">
    <property type="entry name" value="Aminopeptidase_N-like_N"/>
</dbReference>
<dbReference type="PROSITE" id="PS00759">
    <property type="entry name" value="ARGE_DAPE_CPG2_2"/>
    <property type="match status" value="1"/>
</dbReference>
<feature type="active site" description="Proton acceptor" evidence="10">
    <location>
        <position position="772"/>
    </location>
</feature>
<evidence type="ECO:0000313" key="14">
    <source>
        <dbReference type="Proteomes" id="UP000613401"/>
    </source>
</evidence>
<dbReference type="InterPro" id="IPR014782">
    <property type="entry name" value="Peptidase_M1_dom"/>
</dbReference>
<dbReference type="PANTHER" id="PTHR45726:SF3">
    <property type="entry name" value="LEUKOTRIENE A-4 HYDROLASE"/>
    <property type="match status" value="1"/>
</dbReference>
<dbReference type="InterPro" id="IPR015211">
    <property type="entry name" value="Peptidase_M1_C"/>
</dbReference>
<dbReference type="PANTHER" id="PTHR45726">
    <property type="entry name" value="LEUKOTRIENE A-4 HYDROLASE"/>
    <property type="match status" value="1"/>
</dbReference>
<evidence type="ECO:0000256" key="1">
    <source>
        <dbReference type="ARBA" id="ARBA00004496"/>
    </source>
</evidence>
<dbReference type="GO" id="GO:0008270">
    <property type="term" value="F:zinc ion binding"/>
    <property type="evidence" value="ECO:0007669"/>
    <property type="project" value="InterPro"/>
</dbReference>
<feature type="active site" description="Proton donor" evidence="10">
    <location>
        <position position="860"/>
    </location>
</feature>
<evidence type="ECO:0000256" key="7">
    <source>
        <dbReference type="ARBA" id="ARBA00022801"/>
    </source>
</evidence>
<dbReference type="SUPFAM" id="SSF55486">
    <property type="entry name" value="Metalloproteases ('zincins'), catalytic domain"/>
    <property type="match status" value="1"/>
</dbReference>
<comment type="subcellular location">
    <subcellularLocation>
        <location evidence="1">Cytoplasm</location>
    </subcellularLocation>
</comment>
<keyword evidence="6 11" id="KW-0479">Metal-binding</keyword>
<evidence type="ECO:0000259" key="12">
    <source>
        <dbReference type="SMART" id="SM01263"/>
    </source>
</evidence>
<keyword evidence="5" id="KW-0645">Protease</keyword>
<evidence type="ECO:0000256" key="5">
    <source>
        <dbReference type="ARBA" id="ARBA00022670"/>
    </source>
</evidence>
<dbReference type="Gene3D" id="3.30.70.360">
    <property type="match status" value="1"/>
</dbReference>
<feature type="binding site" evidence="11">
    <location>
        <position position="771"/>
    </location>
    <ligand>
        <name>Zn(2+)</name>
        <dbReference type="ChEBI" id="CHEBI:29105"/>
        <note>catalytic</note>
    </ligand>
</feature>
<dbReference type="GeneID" id="69018913"/>
<dbReference type="GO" id="GO:0004301">
    <property type="term" value="F:epoxide hydrolase activity"/>
    <property type="evidence" value="ECO:0007669"/>
    <property type="project" value="TreeGrafter"/>
</dbReference>
<dbReference type="Proteomes" id="UP000613401">
    <property type="component" value="Unassembled WGS sequence"/>
</dbReference>
<dbReference type="InterPro" id="IPR038502">
    <property type="entry name" value="M1_LTA-4_hydro/amino_C_sf"/>
</dbReference>
<dbReference type="Pfam" id="PF07687">
    <property type="entry name" value="M20_dimer"/>
    <property type="match status" value="1"/>
</dbReference>
<reference evidence="13" key="2">
    <citation type="submission" date="2020-03" db="EMBL/GenBank/DDBJ databases">
        <authorList>
            <person name="Fu F.-F."/>
            <person name="Chen J."/>
        </authorList>
    </citation>
    <scope>NUCLEOTIDE SEQUENCE</scope>
    <source>
        <strain evidence="13">Lc1</strain>
    </source>
</reference>
<dbReference type="GO" id="GO:0004177">
    <property type="term" value="F:aminopeptidase activity"/>
    <property type="evidence" value="ECO:0007669"/>
    <property type="project" value="TreeGrafter"/>
</dbReference>
<dbReference type="InterPro" id="IPR049980">
    <property type="entry name" value="LTA4H_cat"/>
</dbReference>
<comment type="similarity">
    <text evidence="2">Belongs to the peptidase M20A family.</text>
</comment>
<dbReference type="GO" id="GO:0005829">
    <property type="term" value="C:cytosol"/>
    <property type="evidence" value="ECO:0007669"/>
    <property type="project" value="TreeGrafter"/>
</dbReference>
<dbReference type="GO" id="GO:0006508">
    <property type="term" value="P:proteolysis"/>
    <property type="evidence" value="ECO:0007669"/>
    <property type="project" value="UniProtKB-KW"/>
</dbReference>
<comment type="caution">
    <text evidence="13">The sequence shown here is derived from an EMBL/GenBank/DDBJ whole genome shotgun (WGS) entry which is preliminary data.</text>
</comment>
<dbReference type="Pfam" id="PF01433">
    <property type="entry name" value="Peptidase_M1"/>
    <property type="match status" value="1"/>
</dbReference>
<dbReference type="SUPFAM" id="SSF48371">
    <property type="entry name" value="ARM repeat"/>
    <property type="match status" value="1"/>
</dbReference>
<evidence type="ECO:0000256" key="11">
    <source>
        <dbReference type="PIRSR" id="PIRSR634015-3"/>
    </source>
</evidence>
<evidence type="ECO:0000256" key="10">
    <source>
        <dbReference type="PIRSR" id="PIRSR634015-1"/>
    </source>
</evidence>
<dbReference type="InterPro" id="IPR011650">
    <property type="entry name" value="Peptidase_M20_dimer"/>
</dbReference>
<evidence type="ECO:0000256" key="3">
    <source>
        <dbReference type="ARBA" id="ARBA00010136"/>
    </source>
</evidence>
<dbReference type="Gene3D" id="3.30.2010.30">
    <property type="match status" value="1"/>
</dbReference>
<evidence type="ECO:0000313" key="13">
    <source>
        <dbReference type="EMBL" id="KAF3803121.1"/>
    </source>
</evidence>
<reference evidence="13" key="1">
    <citation type="journal article" date="2020" name="Phytopathology">
        <title>Genome sequence and comparative analysis of Colletotrichum gloeosporioides isolated from Liriodendron leaves.</title>
        <authorList>
            <person name="Fu F.F."/>
            <person name="Hao Z."/>
            <person name="Wang P."/>
            <person name="Lu Y."/>
            <person name="Xue L.J."/>
            <person name="Wei G."/>
            <person name="Tian Y."/>
            <person name="Baishi H."/>
            <person name="Xu H."/>
            <person name="Shi J."/>
            <person name="Cheng T."/>
            <person name="Wang G."/>
            <person name="Yi Y."/>
            <person name="Chen J."/>
        </authorList>
    </citation>
    <scope>NUCLEOTIDE SEQUENCE</scope>
    <source>
        <strain evidence="13">Lc1</strain>
    </source>
</reference>
<feature type="binding site" evidence="11">
    <location>
        <position position="794"/>
    </location>
    <ligand>
        <name>Zn(2+)</name>
        <dbReference type="ChEBI" id="CHEBI:29105"/>
        <note>catalytic</note>
    </ligand>
</feature>
<dbReference type="SUPFAM" id="SSF63737">
    <property type="entry name" value="Leukotriene A4 hydrolase N-terminal domain"/>
    <property type="match status" value="1"/>
</dbReference>
<organism evidence="13 14">
    <name type="scientific">Colletotrichum gloeosporioides</name>
    <name type="common">Anthracnose fungus</name>
    <name type="synonym">Glomerella cingulata</name>
    <dbReference type="NCBI Taxonomy" id="474922"/>
    <lineage>
        <taxon>Eukaryota</taxon>
        <taxon>Fungi</taxon>
        <taxon>Dikarya</taxon>
        <taxon>Ascomycota</taxon>
        <taxon>Pezizomycotina</taxon>
        <taxon>Sordariomycetes</taxon>
        <taxon>Hypocreomycetidae</taxon>
        <taxon>Glomerellales</taxon>
        <taxon>Glomerellaceae</taxon>
        <taxon>Colletotrichum</taxon>
        <taxon>Colletotrichum gloeosporioides species complex</taxon>
    </lineage>
</organism>
<keyword evidence="14" id="KW-1185">Reference proteome</keyword>
<accession>A0A8H4FIJ0</accession>
<dbReference type="EMBL" id="WVTB01000056">
    <property type="protein sequence ID" value="KAF3803121.1"/>
    <property type="molecule type" value="Genomic_DNA"/>
</dbReference>
<keyword evidence="7 13" id="KW-0378">Hydrolase</keyword>
<dbReference type="Pfam" id="PF09127">
    <property type="entry name" value="Leuk-A4-hydro_C"/>
    <property type="match status" value="1"/>
</dbReference>
<dbReference type="SMART" id="SM01263">
    <property type="entry name" value="Leuk-A4-hydro_C"/>
    <property type="match status" value="1"/>
</dbReference>
<dbReference type="InterPro" id="IPR016024">
    <property type="entry name" value="ARM-type_fold"/>
</dbReference>
<proteinExistence type="inferred from homology"/>
<comment type="similarity">
    <text evidence="3">Belongs to the peptidase M1 family.</text>
</comment>
<dbReference type="Gene3D" id="1.10.390.10">
    <property type="entry name" value="Neutral Protease Domain 2"/>
    <property type="match status" value="1"/>
</dbReference>
<dbReference type="Gene3D" id="1.25.40.320">
    <property type="entry name" value="Peptidase M1, leukotriene A4 hydrolase/aminopeptidase C-terminal domain"/>
    <property type="match status" value="1"/>
</dbReference>
<dbReference type="InterPro" id="IPR034015">
    <property type="entry name" value="M1_LTA4H"/>
</dbReference>
<dbReference type="PRINTS" id="PR00756">
    <property type="entry name" value="ALADIPTASE"/>
</dbReference>
<dbReference type="InterPro" id="IPR001930">
    <property type="entry name" value="Peptidase_M1"/>
</dbReference>
<dbReference type="CDD" id="cd09599">
    <property type="entry name" value="M1_LTA4H"/>
    <property type="match status" value="1"/>
</dbReference>
<sequence length="1093" mass="122668">MAARADAVGDSLTGFYAKVDELETSFIERLEEAVKIPSVSAYAERREDVFRMSEWIASKMRELGVEVTMKPLGKQQDKPDLELPPLVLGRYGNDAEKPTVLVYSHYDVQPAALEDGWKYDPWVLTIEENGRLCGRGTSDDKGPLIGWLNMIESFQKAGVEVPANLVFCFEGMEENGSFGLRKALEEEAQNFFKDIDVVCITDVVWVSDEQLSIPQGLRGIIFYLLTITGAERDAHSGGFGGQISEPMTDMVNIMSSLVDSNGKILVPGIYDTVQAVTREEYDSYNKLNISDDSLLGGTGARSLHKTQADALIARWKKPSLSLHRIENATPGAGAVTSIPAKLVGKFSIRTVPNMKSQDIDKLVQKHIREKFEALGSKNELDINCADQSDWFYESADHWNYQAAIQATQNVWGVDPVLTCEGGSIPIALDFKQILQKNVLLLPVGRPTDGAHTINEKLDKNNYRSARNGTMCRHQSSAVADVNTNSNFKEVVTKHTDIDVTIDFERTVLVGSTIITFESRRASLTEIILDTSYLIVKQATINGTRVSWDLKAPKDANGSPFHIYLDRAYENGEAFKLAVDFETTTETTGLQWFKASQTDDKKYPFMFSQGEPVHARSMFPCQDTPSIKTTFDMTIRSILPVVASGIPENELIFPPVQEPLELKTYKFKQEIPISNYLFAVASGNLAGEKIGPKSYVYCAPGDLEACKAEFRPDLQAIIKSAENLIFEYPWPLYNLVVLPKSFHLGGMENPVFNFYSATVVSGDRENIGVVAHEFAHSYSGNLVTNDAWEHFWLNEGWTVYIERCILRDLRGEEAVQLEAIVGWQDLLYNIEAYGGNESVFTSLVLEFQGKRPDDIMSKISYEKGYTFLCFLEQQVGREKWHKFVPHYFKTFFGKSVNSEQFKSCVLDFFSQDVHAAVALHAVDWETWYHKPGAPPKPIFDSSLYRDCIGLCDKWKMLGSNESAFTPSSKDVEGWTVGQLLVFLDLLIESSSPIPKQFSHTLGSQYGLLSSGNLEIVSRYLRVALRARDESVLKQTEEVLSQTGRMKFLKPLFEGLLSVSEKLAVELFNRHRDFYHPTCLRLLRNVLEKHGLTVG</sequence>
<dbReference type="SUPFAM" id="SSF53187">
    <property type="entry name" value="Zn-dependent exopeptidases"/>
    <property type="match status" value="1"/>
</dbReference>
<feature type="domain" description="Peptidase M1 leukotriene A4 hydrolase/aminopeptidase C-terminal" evidence="12">
    <location>
        <begin position="941"/>
        <end position="1085"/>
    </location>
</feature>
<evidence type="ECO:0000256" key="9">
    <source>
        <dbReference type="ARBA" id="ARBA00023049"/>
    </source>
</evidence>
<dbReference type="InterPro" id="IPR002933">
    <property type="entry name" value="Peptidase_M20"/>
</dbReference>
<name>A0A8H4FIJ0_COLGL</name>
<dbReference type="InterPro" id="IPR027268">
    <property type="entry name" value="Peptidase_M4/M1_CTD_sf"/>
</dbReference>
<feature type="binding site" evidence="11">
    <location>
        <position position="775"/>
    </location>
    <ligand>
        <name>Zn(2+)</name>
        <dbReference type="ChEBI" id="CHEBI:29105"/>
        <note>catalytic</note>
    </ligand>
</feature>
<evidence type="ECO:0000256" key="8">
    <source>
        <dbReference type="ARBA" id="ARBA00022833"/>
    </source>
</evidence>
<dbReference type="Pfam" id="PF01546">
    <property type="entry name" value="Peptidase_M20"/>
    <property type="match status" value="1"/>
</dbReference>
<evidence type="ECO:0000256" key="6">
    <source>
        <dbReference type="ARBA" id="ARBA00022723"/>
    </source>
</evidence>
<comment type="cofactor">
    <cofactor evidence="11">
        <name>Zn(2+)</name>
        <dbReference type="ChEBI" id="CHEBI:29105"/>
    </cofactor>
    <text evidence="11">Binds 1 zinc ion per subunit.</text>
</comment>
<dbReference type="GO" id="GO:0008237">
    <property type="term" value="F:metallopeptidase activity"/>
    <property type="evidence" value="ECO:0007669"/>
    <property type="project" value="UniProtKB-KW"/>
</dbReference>
<dbReference type="AlphaFoldDB" id="A0A8H4FIJ0"/>
<dbReference type="RefSeq" id="XP_045262280.1">
    <property type="nucleotide sequence ID" value="XM_045411682.1"/>
</dbReference>
<dbReference type="CDD" id="cd05676">
    <property type="entry name" value="M20_dipept_like_CNDP"/>
    <property type="match status" value="1"/>
</dbReference>
<dbReference type="Gene3D" id="2.60.40.1730">
    <property type="entry name" value="tricorn interacting facor f3 domain"/>
    <property type="match status" value="1"/>
</dbReference>
<dbReference type="InterPro" id="IPR042097">
    <property type="entry name" value="Aminopeptidase_N-like_N_sf"/>
</dbReference>
<keyword evidence="9" id="KW-0482">Metalloprotease</keyword>
<dbReference type="Gene3D" id="3.40.630.10">
    <property type="entry name" value="Zn peptidases"/>
    <property type="match status" value="1"/>
</dbReference>
<dbReference type="Pfam" id="PF17900">
    <property type="entry name" value="Peptidase_M1_N"/>
    <property type="match status" value="1"/>
</dbReference>
<keyword evidence="4" id="KW-0963">Cytoplasm</keyword>
<evidence type="ECO:0000256" key="2">
    <source>
        <dbReference type="ARBA" id="ARBA00006247"/>
    </source>
</evidence>
<gene>
    <name evidence="13" type="ORF">GCG54_00011788</name>
</gene>